<dbReference type="PATRIC" id="fig|1423719.4.peg.1404"/>
<gene>
    <name evidence="2" type="ORF">FC66_GL001381</name>
</gene>
<feature type="domain" description="Type VII secretion system protein EssD-like" evidence="1">
    <location>
        <begin position="87"/>
        <end position="215"/>
    </location>
</feature>
<proteinExistence type="predicted"/>
<comment type="caution">
    <text evidence="2">The sequence shown here is derived from an EMBL/GenBank/DDBJ whole genome shotgun (WGS) entry which is preliminary data.</text>
</comment>
<dbReference type="OrthoDB" id="9783680at2"/>
<evidence type="ECO:0000313" key="3">
    <source>
        <dbReference type="Proteomes" id="UP000051450"/>
    </source>
</evidence>
<dbReference type="STRING" id="1423719.FC66_GL001381"/>
<protein>
    <recommendedName>
        <fullName evidence="1">Type VII secretion system protein EssD-like domain-containing protein</fullName>
    </recommendedName>
</protein>
<dbReference type="InterPro" id="IPR044927">
    <property type="entry name" value="Endonuclea_NS_2"/>
</dbReference>
<name>A0A0R1HGE1_9LACO</name>
<dbReference type="EMBL" id="AZDI01000007">
    <property type="protein sequence ID" value="KRK45565.1"/>
    <property type="molecule type" value="Genomic_DNA"/>
</dbReference>
<dbReference type="Pfam" id="PF13930">
    <property type="entry name" value="Endonuclea_NS_2"/>
    <property type="match status" value="1"/>
</dbReference>
<reference evidence="2 3" key="1">
    <citation type="journal article" date="2015" name="Genome Announc.">
        <title>Expanding the biotechnology potential of lactobacilli through comparative genomics of 213 strains and associated genera.</title>
        <authorList>
            <person name="Sun Z."/>
            <person name="Harris H.M."/>
            <person name="McCann A."/>
            <person name="Guo C."/>
            <person name="Argimon S."/>
            <person name="Zhang W."/>
            <person name="Yang X."/>
            <person name="Jeffery I.B."/>
            <person name="Cooney J.C."/>
            <person name="Kagawa T.F."/>
            <person name="Liu W."/>
            <person name="Song Y."/>
            <person name="Salvetti E."/>
            <person name="Wrobel A."/>
            <person name="Rasinkangas P."/>
            <person name="Parkhill J."/>
            <person name="Rea M.C."/>
            <person name="O'Sullivan O."/>
            <person name="Ritari J."/>
            <person name="Douillard F.P."/>
            <person name="Paul Ross R."/>
            <person name="Yang R."/>
            <person name="Briner A.E."/>
            <person name="Felis G.E."/>
            <person name="de Vos W.M."/>
            <person name="Barrangou R."/>
            <person name="Klaenhammer T.R."/>
            <person name="Caufield P.W."/>
            <person name="Cui Y."/>
            <person name="Zhang H."/>
            <person name="O'Toole P.W."/>
        </authorList>
    </citation>
    <scope>NUCLEOTIDE SEQUENCE [LARGE SCALE GENOMIC DNA]</scope>
    <source>
        <strain evidence="2 3">DSM 15638</strain>
    </source>
</reference>
<evidence type="ECO:0000313" key="2">
    <source>
        <dbReference type="EMBL" id="KRK45565.1"/>
    </source>
</evidence>
<dbReference type="Proteomes" id="UP000051450">
    <property type="component" value="Unassembled WGS sequence"/>
</dbReference>
<evidence type="ECO:0000259" key="1">
    <source>
        <dbReference type="Pfam" id="PF13930"/>
    </source>
</evidence>
<dbReference type="Gene3D" id="3.40.570.10">
    <property type="entry name" value="Extracellular Endonuclease, subunit A"/>
    <property type="match status" value="1"/>
</dbReference>
<organism evidence="2 3">
    <name type="scientific">Dellaglioa algida DSM 15638</name>
    <dbReference type="NCBI Taxonomy" id="1423719"/>
    <lineage>
        <taxon>Bacteria</taxon>
        <taxon>Bacillati</taxon>
        <taxon>Bacillota</taxon>
        <taxon>Bacilli</taxon>
        <taxon>Lactobacillales</taxon>
        <taxon>Lactobacillaceae</taxon>
        <taxon>Dellaglioa</taxon>
    </lineage>
</organism>
<keyword evidence="3" id="KW-1185">Reference proteome</keyword>
<sequence>MKRKKRVIQNKTRNYLIGLAVIIVLSLFGSKLPSSVKDLLQTNDHQTSTTVKKGSGTANTSSINSGKAVKGIIDNKNPTFSKSDLADSSNGWIKYGALDSLGRATQANALLVKSLASRGTSADPAIRPTGFVSGQSPYNHSRGHLIGRQLGGSGDKRENLATLYQNPVNTPYMTKYENAVRAAVDKGDHVRYQVTPFFSGKSLFPKAIQMQGKSTTSWGNINFNVTILNKR</sequence>
<dbReference type="RefSeq" id="WP_057974435.1">
    <property type="nucleotide sequence ID" value="NZ_AZDI01000007.1"/>
</dbReference>
<accession>A0A0R1HGE1</accession>
<dbReference type="InterPro" id="IPR044929">
    <property type="entry name" value="DNA/RNA_non-sp_Endonuclease_sf"/>
</dbReference>
<dbReference type="AlphaFoldDB" id="A0A0R1HGE1"/>